<gene>
    <name evidence="1" type="ORF">LTR97_011027</name>
</gene>
<organism evidence="1 2">
    <name type="scientific">Elasticomyces elasticus</name>
    <dbReference type="NCBI Taxonomy" id="574655"/>
    <lineage>
        <taxon>Eukaryota</taxon>
        <taxon>Fungi</taxon>
        <taxon>Dikarya</taxon>
        <taxon>Ascomycota</taxon>
        <taxon>Pezizomycotina</taxon>
        <taxon>Dothideomycetes</taxon>
        <taxon>Dothideomycetidae</taxon>
        <taxon>Mycosphaerellales</taxon>
        <taxon>Teratosphaeriaceae</taxon>
        <taxon>Elasticomyces</taxon>
    </lineage>
</organism>
<sequence>MDAKGYNVDRKDVDAAFHTLELSSTDELGDATQVDDRRLLLLGQDVEYAGAELAKWTWLTAAVNYAAVMGLIEDTEMPENGFSHLAIAFYCTFFVFEPIQAFCLQKFPVAKWLGANG</sequence>
<reference evidence="1" key="1">
    <citation type="submission" date="2023-08" db="EMBL/GenBank/DDBJ databases">
        <title>Black Yeasts Isolated from many extreme environments.</title>
        <authorList>
            <person name="Coleine C."/>
            <person name="Stajich J.E."/>
            <person name="Selbmann L."/>
        </authorList>
    </citation>
    <scope>NUCLEOTIDE SEQUENCE</scope>
    <source>
        <strain evidence="1">CCFEE 5810</strain>
    </source>
</reference>
<comment type="caution">
    <text evidence="1">The sequence shown here is derived from an EMBL/GenBank/DDBJ whole genome shotgun (WGS) entry which is preliminary data.</text>
</comment>
<dbReference type="AlphaFoldDB" id="A0AAN7W7C1"/>
<dbReference type="Proteomes" id="UP001310594">
    <property type="component" value="Unassembled WGS sequence"/>
</dbReference>
<name>A0AAN7W7C1_9PEZI</name>
<evidence type="ECO:0000313" key="1">
    <source>
        <dbReference type="EMBL" id="KAK5691856.1"/>
    </source>
</evidence>
<accession>A0AAN7W7C1</accession>
<proteinExistence type="predicted"/>
<dbReference type="EMBL" id="JAVRQU010000020">
    <property type="protein sequence ID" value="KAK5691856.1"/>
    <property type="molecule type" value="Genomic_DNA"/>
</dbReference>
<protein>
    <submittedName>
        <fullName evidence="1">Uncharacterized protein</fullName>
    </submittedName>
</protein>
<evidence type="ECO:0000313" key="2">
    <source>
        <dbReference type="Proteomes" id="UP001310594"/>
    </source>
</evidence>